<protein>
    <submittedName>
        <fullName evidence="1">Uncharacterized protein</fullName>
    </submittedName>
</protein>
<gene>
    <name evidence="1" type="ORF">UU34_C0002G0005</name>
</gene>
<evidence type="ECO:0000313" key="2">
    <source>
        <dbReference type="Proteomes" id="UP000034854"/>
    </source>
</evidence>
<dbReference type="Proteomes" id="UP000034854">
    <property type="component" value="Unassembled WGS sequence"/>
</dbReference>
<comment type="caution">
    <text evidence="1">The sequence shown here is derived from an EMBL/GenBank/DDBJ whole genome shotgun (WGS) entry which is preliminary data.</text>
</comment>
<name>A0A0G0UG56_9BACT</name>
<dbReference type="AlphaFoldDB" id="A0A0G0UG56"/>
<accession>A0A0G0UG56</accession>
<evidence type="ECO:0000313" key="1">
    <source>
        <dbReference type="EMBL" id="KKR87888.1"/>
    </source>
</evidence>
<dbReference type="EMBL" id="LCAG01000002">
    <property type="protein sequence ID" value="KKR87888.1"/>
    <property type="molecule type" value="Genomic_DNA"/>
</dbReference>
<sequence length="179" mass="20230">MTPEARRFSLLLQDSIEQEIRCLQEHPESVVAAFDENARVAYALDLCQSLNETASFLSEKFGLGLNARVVNDNSRLEIIDPESMKTRLIGDRPEYVLDLKWDFEGKERSFKLVVADSGKKVKIIVGNNATVPIDSYIGDQLDYQRVHERIEAELFSLLNSDYSVLRTIPDKIEPAPVSA</sequence>
<reference evidence="1 2" key="1">
    <citation type="journal article" date="2015" name="Nature">
        <title>rRNA introns, odd ribosomes, and small enigmatic genomes across a large radiation of phyla.</title>
        <authorList>
            <person name="Brown C.T."/>
            <person name="Hug L.A."/>
            <person name="Thomas B.C."/>
            <person name="Sharon I."/>
            <person name="Castelle C.J."/>
            <person name="Singh A."/>
            <person name="Wilkins M.J."/>
            <person name="Williams K.H."/>
            <person name="Banfield J.F."/>
        </authorList>
    </citation>
    <scope>NUCLEOTIDE SEQUENCE [LARGE SCALE GENOMIC DNA]</scope>
</reference>
<proteinExistence type="predicted"/>
<organism evidence="1 2">
    <name type="scientific">Candidatus Curtissbacteria bacterium GW2011_GWA1_41_11</name>
    <dbReference type="NCBI Taxonomy" id="1618409"/>
    <lineage>
        <taxon>Bacteria</taxon>
        <taxon>Candidatus Curtissiibacteriota</taxon>
    </lineage>
</organism>